<dbReference type="InterPro" id="IPR008972">
    <property type="entry name" value="Cupredoxin"/>
</dbReference>
<organism evidence="11 12">
    <name type="scientific">Teichococcus coralli</name>
    <dbReference type="NCBI Taxonomy" id="2545983"/>
    <lineage>
        <taxon>Bacteria</taxon>
        <taxon>Pseudomonadati</taxon>
        <taxon>Pseudomonadota</taxon>
        <taxon>Alphaproteobacteria</taxon>
        <taxon>Acetobacterales</taxon>
        <taxon>Roseomonadaceae</taxon>
        <taxon>Roseomonas</taxon>
    </lineage>
</organism>
<dbReference type="GO" id="GO:0042597">
    <property type="term" value="C:periplasmic space"/>
    <property type="evidence" value="ECO:0007669"/>
    <property type="project" value="UniProtKB-SubCell"/>
</dbReference>
<name>A0A845BDP9_9PROT</name>
<evidence type="ECO:0000313" key="12">
    <source>
        <dbReference type="Proteomes" id="UP000460715"/>
    </source>
</evidence>
<evidence type="ECO:0000256" key="1">
    <source>
        <dbReference type="ARBA" id="ARBA00004418"/>
    </source>
</evidence>
<keyword evidence="4" id="KW-0574">Periplasm</keyword>
<feature type="binding site" evidence="8">
    <location>
        <position position="108"/>
    </location>
    <ligand>
        <name>Cu cation</name>
        <dbReference type="ChEBI" id="CHEBI:23378"/>
    </ligand>
</feature>
<feature type="domain" description="Blue (type 1) copper" evidence="10">
    <location>
        <begin position="30"/>
        <end position="114"/>
    </location>
</feature>
<evidence type="ECO:0000256" key="8">
    <source>
        <dbReference type="PIRSR" id="PIRSR602386-1"/>
    </source>
</evidence>
<comment type="subcellular location">
    <subcellularLocation>
        <location evidence="1">Periplasm</location>
    </subcellularLocation>
</comment>
<dbReference type="NCBIfam" id="TIGR02375">
    <property type="entry name" value="pseudoazurin"/>
    <property type="match status" value="1"/>
</dbReference>
<evidence type="ECO:0000256" key="7">
    <source>
        <dbReference type="NCBIfam" id="TIGR02375"/>
    </source>
</evidence>
<feature type="binding site" evidence="8">
    <location>
        <position position="62"/>
    </location>
    <ligand>
        <name>Cu cation</name>
        <dbReference type="ChEBI" id="CHEBI:23378"/>
    </ligand>
</feature>
<dbReference type="Gene3D" id="2.60.40.420">
    <property type="entry name" value="Cupredoxins - blue copper proteins"/>
    <property type="match status" value="1"/>
</dbReference>
<dbReference type="AlphaFoldDB" id="A0A845BDP9"/>
<dbReference type="InterPro" id="IPR001235">
    <property type="entry name" value="Copper_blue_Plastocyanin"/>
</dbReference>
<evidence type="ECO:0000256" key="6">
    <source>
        <dbReference type="ARBA" id="ARBA00023008"/>
    </source>
</evidence>
<dbReference type="SUPFAM" id="SSF49503">
    <property type="entry name" value="Cupredoxins"/>
    <property type="match status" value="1"/>
</dbReference>
<keyword evidence="3 8" id="KW-0479">Metal-binding</keyword>
<gene>
    <name evidence="11" type="ORF">E0493_12545</name>
</gene>
<evidence type="ECO:0000256" key="9">
    <source>
        <dbReference type="SAM" id="SignalP"/>
    </source>
</evidence>
<proteinExistence type="predicted"/>
<keyword evidence="12" id="KW-1185">Reference proteome</keyword>
<evidence type="ECO:0000256" key="2">
    <source>
        <dbReference type="ARBA" id="ARBA00022448"/>
    </source>
</evidence>
<evidence type="ECO:0000313" key="11">
    <source>
        <dbReference type="EMBL" id="MXP64174.1"/>
    </source>
</evidence>
<comment type="caution">
    <text evidence="11">The sequence shown here is derived from an EMBL/GenBank/DDBJ whole genome shotgun (WGS) entry which is preliminary data.</text>
</comment>
<dbReference type="PRINTS" id="PR00155">
    <property type="entry name" value="AMICYANIN"/>
</dbReference>
<protein>
    <recommendedName>
        <fullName evidence="7">Pseudoazurin</fullName>
    </recommendedName>
</protein>
<dbReference type="InterPro" id="IPR000923">
    <property type="entry name" value="BlueCu_1"/>
</dbReference>
<dbReference type="InterPro" id="IPR012745">
    <property type="entry name" value="Pseudoazurin"/>
</dbReference>
<sequence>MSRLIASALALPLLLAVPAAAAEVEVHALNRGGNGAMMVFEPALVRIQPGDTVRFVATDKGHNAESVPGMLPDGAEAFAGRMNETITITFDKPGVYGIRCKPHYGMGMVALVAVGALENEAAARGVGHPGRAKQVFGQLFGALDGQLAAVK</sequence>
<dbReference type="EMBL" id="SNVJ01000009">
    <property type="protein sequence ID" value="MXP64174.1"/>
    <property type="molecule type" value="Genomic_DNA"/>
</dbReference>
<feature type="binding site" evidence="8">
    <location>
        <position position="100"/>
    </location>
    <ligand>
        <name>Cu cation</name>
        <dbReference type="ChEBI" id="CHEBI:23378"/>
    </ligand>
</feature>
<comment type="cofactor">
    <cofactor evidence="8">
        <name>Cu cation</name>
        <dbReference type="ChEBI" id="CHEBI:23378"/>
    </cofactor>
    <text evidence="8">Binds 1 copper ion per subunit.</text>
</comment>
<keyword evidence="2" id="KW-0813">Transport</keyword>
<dbReference type="Proteomes" id="UP000460715">
    <property type="component" value="Unassembled WGS sequence"/>
</dbReference>
<dbReference type="RefSeq" id="WP_202397093.1">
    <property type="nucleotide sequence ID" value="NZ_SNVJ01000009.1"/>
</dbReference>
<dbReference type="Pfam" id="PF00127">
    <property type="entry name" value="Copper-bind"/>
    <property type="match status" value="1"/>
</dbReference>
<dbReference type="InterPro" id="IPR002386">
    <property type="entry name" value="Amicyanin/Pseudoazurin"/>
</dbReference>
<evidence type="ECO:0000256" key="3">
    <source>
        <dbReference type="ARBA" id="ARBA00022723"/>
    </source>
</evidence>
<feature type="chain" id="PRO_5032703311" description="Pseudoazurin" evidence="9">
    <location>
        <begin position="22"/>
        <end position="151"/>
    </location>
</feature>
<feature type="signal peptide" evidence="9">
    <location>
        <begin position="1"/>
        <end position="21"/>
    </location>
</feature>
<accession>A0A845BDP9</accession>
<reference evidence="11 12" key="1">
    <citation type="submission" date="2019-03" db="EMBL/GenBank/DDBJ databases">
        <title>Roseomonas sp. a novel Roseomonas species isolated from Sea whip Gorgonian.</title>
        <authorList>
            <person name="Li F."/>
            <person name="Pan X."/>
            <person name="Huang S."/>
            <person name="Li Z."/>
            <person name="Meng B."/>
        </authorList>
    </citation>
    <scope>NUCLEOTIDE SEQUENCE [LARGE SCALE GENOMIC DNA]</scope>
    <source>
        <strain evidence="11 12">M0104</strain>
    </source>
</reference>
<keyword evidence="5" id="KW-0249">Electron transport</keyword>
<evidence type="ECO:0000256" key="5">
    <source>
        <dbReference type="ARBA" id="ARBA00022982"/>
    </source>
</evidence>
<dbReference type="PRINTS" id="PR00156">
    <property type="entry name" value="COPPERBLUE"/>
</dbReference>
<dbReference type="GO" id="GO:0009055">
    <property type="term" value="F:electron transfer activity"/>
    <property type="evidence" value="ECO:0007669"/>
    <property type="project" value="InterPro"/>
</dbReference>
<keyword evidence="6 8" id="KW-0186">Copper</keyword>
<dbReference type="CDD" id="cd04218">
    <property type="entry name" value="Pseudoazurin"/>
    <property type="match status" value="1"/>
</dbReference>
<dbReference type="GO" id="GO:0005507">
    <property type="term" value="F:copper ion binding"/>
    <property type="evidence" value="ECO:0007669"/>
    <property type="project" value="UniProtKB-UniRule"/>
</dbReference>
<evidence type="ECO:0000256" key="4">
    <source>
        <dbReference type="ARBA" id="ARBA00022764"/>
    </source>
</evidence>
<feature type="binding site" evidence="8">
    <location>
        <position position="103"/>
    </location>
    <ligand>
        <name>Cu cation</name>
        <dbReference type="ChEBI" id="CHEBI:23378"/>
    </ligand>
</feature>
<keyword evidence="9" id="KW-0732">Signal</keyword>
<evidence type="ECO:0000259" key="10">
    <source>
        <dbReference type="Pfam" id="PF00127"/>
    </source>
</evidence>